<feature type="region of interest" description="Disordered" evidence="10">
    <location>
        <begin position="4302"/>
        <end position="4334"/>
    </location>
</feature>
<feature type="region of interest" description="C-terminal hotdog fold" evidence="9">
    <location>
        <begin position="1067"/>
        <end position="1204"/>
    </location>
</feature>
<keyword evidence="15" id="KW-1185">Reference proteome</keyword>
<dbReference type="InterPro" id="IPR057326">
    <property type="entry name" value="KR_dom"/>
</dbReference>
<dbReference type="InterPro" id="IPR016036">
    <property type="entry name" value="Malonyl_transacylase_ACP-bd"/>
</dbReference>
<dbReference type="SMART" id="SM00823">
    <property type="entry name" value="PKS_PP"/>
    <property type="match status" value="3"/>
</dbReference>
<dbReference type="InterPro" id="IPR050091">
    <property type="entry name" value="PKS_NRPS_Biosynth_Enz"/>
</dbReference>
<dbReference type="InterPro" id="IPR014030">
    <property type="entry name" value="Ketoacyl_synth_N"/>
</dbReference>
<feature type="region of interest" description="N-terminal hotdog fold" evidence="9">
    <location>
        <begin position="932"/>
        <end position="1056"/>
    </location>
</feature>
<dbReference type="InterPro" id="IPR001227">
    <property type="entry name" value="Ac_transferase_dom_sf"/>
</dbReference>
<proteinExistence type="predicted"/>
<dbReference type="Pfam" id="PF00698">
    <property type="entry name" value="Acyl_transf_1"/>
    <property type="match status" value="3"/>
</dbReference>
<evidence type="ECO:0000256" key="10">
    <source>
        <dbReference type="SAM" id="MobiDB-lite"/>
    </source>
</evidence>
<dbReference type="Pfam" id="PF00550">
    <property type="entry name" value="PP-binding"/>
    <property type="match status" value="3"/>
</dbReference>
<dbReference type="Pfam" id="PF21089">
    <property type="entry name" value="PKS_DH_N"/>
    <property type="match status" value="1"/>
</dbReference>
<dbReference type="FunFam" id="3.40.47.10:FF:000019">
    <property type="entry name" value="Polyketide synthase type I"/>
    <property type="match status" value="3"/>
</dbReference>
<feature type="domain" description="Ketosynthase family 3 (KS3)" evidence="12">
    <location>
        <begin position="1776"/>
        <end position="2202"/>
    </location>
</feature>
<dbReference type="InterPro" id="IPR014031">
    <property type="entry name" value="Ketoacyl_synth_C"/>
</dbReference>
<dbReference type="Pfam" id="PF08990">
    <property type="entry name" value="Docking"/>
    <property type="match status" value="1"/>
</dbReference>
<evidence type="ECO:0000259" key="11">
    <source>
        <dbReference type="PROSITE" id="PS50075"/>
    </source>
</evidence>
<dbReference type="InterPro" id="IPR049552">
    <property type="entry name" value="PKS_DH_N"/>
</dbReference>
<feature type="compositionally biased region" description="Basic and acidic residues" evidence="10">
    <location>
        <begin position="4323"/>
        <end position="4334"/>
    </location>
</feature>
<dbReference type="InterPro" id="IPR020807">
    <property type="entry name" value="PKS_DH"/>
</dbReference>
<dbReference type="Gene3D" id="3.30.70.3290">
    <property type="match status" value="3"/>
</dbReference>
<dbReference type="PROSITE" id="PS00606">
    <property type="entry name" value="KS3_1"/>
    <property type="match status" value="3"/>
</dbReference>
<dbReference type="SMART" id="SM01294">
    <property type="entry name" value="PKS_PP_betabranch"/>
    <property type="match status" value="3"/>
</dbReference>
<dbReference type="GO" id="GO:0004315">
    <property type="term" value="F:3-oxoacyl-[acyl-carrier-protein] synthase activity"/>
    <property type="evidence" value="ECO:0007669"/>
    <property type="project" value="InterPro"/>
</dbReference>
<feature type="domain" description="Ketosynthase family 3 (KS3)" evidence="12">
    <location>
        <begin position="3318"/>
        <end position="3744"/>
    </location>
</feature>
<dbReference type="PANTHER" id="PTHR43775:SF51">
    <property type="entry name" value="INACTIVE PHENOLPHTHIOCEROL SYNTHESIS POLYKETIDE SYNTHASE TYPE I PKS1-RELATED"/>
    <property type="match status" value="1"/>
</dbReference>
<dbReference type="GO" id="GO:0004312">
    <property type="term" value="F:fatty acid synthase activity"/>
    <property type="evidence" value="ECO:0007669"/>
    <property type="project" value="TreeGrafter"/>
</dbReference>
<dbReference type="PANTHER" id="PTHR43775">
    <property type="entry name" value="FATTY ACID SYNTHASE"/>
    <property type="match status" value="1"/>
</dbReference>
<dbReference type="SUPFAM" id="SSF55048">
    <property type="entry name" value="Probable ACP-binding domain of malonyl-CoA ACP transacylase"/>
    <property type="match status" value="3"/>
</dbReference>
<dbReference type="InterPro" id="IPR032821">
    <property type="entry name" value="PKS_assoc"/>
</dbReference>
<evidence type="ECO:0000256" key="7">
    <source>
        <dbReference type="ARBA" id="ARBA00023268"/>
    </source>
</evidence>
<dbReference type="PROSITE" id="PS52004">
    <property type="entry name" value="KS3_2"/>
    <property type="match status" value="3"/>
</dbReference>
<dbReference type="Gene3D" id="3.40.50.11460">
    <property type="match status" value="1"/>
</dbReference>
<feature type="domain" description="PKS/mFAS DH" evidence="13">
    <location>
        <begin position="932"/>
        <end position="1204"/>
    </location>
</feature>
<evidence type="ECO:0000313" key="15">
    <source>
        <dbReference type="Proteomes" id="UP000198215"/>
    </source>
</evidence>
<keyword evidence="4" id="KW-0597">Phosphoprotein</keyword>
<dbReference type="Pfam" id="PF14765">
    <property type="entry name" value="PS-DH"/>
    <property type="match status" value="1"/>
</dbReference>
<evidence type="ECO:0000256" key="6">
    <source>
        <dbReference type="ARBA" id="ARBA00023194"/>
    </source>
</evidence>
<feature type="domain" description="Carrier" evidence="11">
    <location>
        <begin position="4804"/>
        <end position="4879"/>
    </location>
</feature>
<feature type="domain" description="Ketosynthase family 3 (KS3)" evidence="12">
    <location>
        <begin position="33"/>
        <end position="459"/>
    </location>
</feature>
<accession>A0A1C5JZ19</accession>
<dbReference type="GO" id="GO:0033068">
    <property type="term" value="P:macrolide biosynthetic process"/>
    <property type="evidence" value="ECO:0007669"/>
    <property type="project" value="UniProtKB-ARBA"/>
</dbReference>
<dbReference type="FunFam" id="3.40.366.10:FF:000002">
    <property type="entry name" value="Probable polyketide synthase 2"/>
    <property type="match status" value="3"/>
</dbReference>
<dbReference type="InterPro" id="IPR049551">
    <property type="entry name" value="PKS_DH_C"/>
</dbReference>
<dbReference type="Gene3D" id="3.40.47.10">
    <property type="match status" value="3"/>
</dbReference>
<keyword evidence="5 14" id="KW-0808">Transferase</keyword>
<dbReference type="SUPFAM" id="SSF52151">
    <property type="entry name" value="FabD/lysophospholipase-like"/>
    <property type="match status" value="3"/>
</dbReference>
<dbReference type="Gene3D" id="3.10.129.110">
    <property type="entry name" value="Polyketide synthase dehydratase"/>
    <property type="match status" value="1"/>
</dbReference>
<evidence type="ECO:0000259" key="13">
    <source>
        <dbReference type="PROSITE" id="PS52019"/>
    </source>
</evidence>
<dbReference type="InterPro" id="IPR020841">
    <property type="entry name" value="PKS_Beta-ketoAc_synthase_dom"/>
</dbReference>
<dbReference type="SUPFAM" id="SSF47336">
    <property type="entry name" value="ACP-like"/>
    <property type="match status" value="3"/>
</dbReference>
<dbReference type="InterPro" id="IPR041618">
    <property type="entry name" value="PKS_DE"/>
</dbReference>
<dbReference type="Pfam" id="PF18369">
    <property type="entry name" value="PKS_DE"/>
    <property type="match status" value="2"/>
</dbReference>
<evidence type="ECO:0000259" key="12">
    <source>
        <dbReference type="PROSITE" id="PS52004"/>
    </source>
</evidence>
<dbReference type="InterPro" id="IPR018201">
    <property type="entry name" value="Ketoacyl_synth_AS"/>
</dbReference>
<evidence type="ECO:0000256" key="9">
    <source>
        <dbReference type="PROSITE-ProRule" id="PRU01363"/>
    </source>
</evidence>
<feature type="domain" description="Carrier" evidence="11">
    <location>
        <begin position="3225"/>
        <end position="3300"/>
    </location>
</feature>
<dbReference type="InterPro" id="IPR015083">
    <property type="entry name" value="NorB/c/GfsB-D-like_docking"/>
</dbReference>
<evidence type="ECO:0000256" key="2">
    <source>
        <dbReference type="ARBA" id="ARBA00004792"/>
    </source>
</evidence>
<protein>
    <submittedName>
        <fullName evidence="14">Acyl transferase domain-containing protein</fullName>
    </submittedName>
</protein>
<dbReference type="Pfam" id="PF16197">
    <property type="entry name" value="KAsynt_C_assoc"/>
    <property type="match status" value="3"/>
</dbReference>
<dbReference type="InterPro" id="IPR020806">
    <property type="entry name" value="PKS_PP-bd"/>
</dbReference>
<evidence type="ECO:0000256" key="5">
    <source>
        <dbReference type="ARBA" id="ARBA00022679"/>
    </source>
</evidence>
<feature type="domain" description="Carrier" evidence="11">
    <location>
        <begin position="1681"/>
        <end position="1756"/>
    </location>
</feature>
<feature type="active site" description="Proton acceptor; for dehydratase activity" evidence="9">
    <location>
        <position position="964"/>
    </location>
</feature>
<dbReference type="CDD" id="cd08952">
    <property type="entry name" value="KR_1_SDR_x"/>
    <property type="match status" value="2"/>
</dbReference>
<dbReference type="Pfam" id="PF00109">
    <property type="entry name" value="ketoacyl-synt"/>
    <property type="match status" value="3"/>
</dbReference>
<dbReference type="InterPro" id="IPR036736">
    <property type="entry name" value="ACP-like_sf"/>
</dbReference>
<evidence type="ECO:0000256" key="1">
    <source>
        <dbReference type="ARBA" id="ARBA00001957"/>
    </source>
</evidence>
<dbReference type="PROSITE" id="PS50075">
    <property type="entry name" value="CARRIER"/>
    <property type="match status" value="3"/>
</dbReference>
<dbReference type="Pfam" id="PF02801">
    <property type="entry name" value="Ketoacyl-synt_C"/>
    <property type="match status" value="3"/>
</dbReference>
<dbReference type="Pfam" id="PF08659">
    <property type="entry name" value="KR"/>
    <property type="match status" value="3"/>
</dbReference>
<reference evidence="15" key="1">
    <citation type="submission" date="2016-06" db="EMBL/GenBank/DDBJ databases">
        <authorList>
            <person name="Varghese N."/>
            <person name="Submissions Spin"/>
        </authorList>
    </citation>
    <scope>NUCLEOTIDE SEQUENCE [LARGE SCALE GENOMIC DNA]</scope>
    <source>
        <strain evidence="15">DSM 45161</strain>
    </source>
</reference>
<comment type="pathway">
    <text evidence="2">Antibiotic biosynthesis.</text>
</comment>
<comment type="cofactor">
    <cofactor evidence="1">
        <name>pantetheine 4'-phosphate</name>
        <dbReference type="ChEBI" id="CHEBI:47942"/>
    </cofactor>
</comment>
<dbReference type="Gene3D" id="6.10.140.1830">
    <property type="match status" value="2"/>
</dbReference>
<feature type="active site" description="Proton donor; for dehydratase activity" evidence="9">
    <location>
        <position position="1128"/>
    </location>
</feature>
<dbReference type="InterPro" id="IPR006162">
    <property type="entry name" value="Ppantetheine_attach_site"/>
</dbReference>
<dbReference type="RefSeq" id="WP_088978820.1">
    <property type="nucleotide sequence ID" value="NZ_LT607753.1"/>
</dbReference>
<keyword evidence="7" id="KW-0511">Multifunctional enzyme</keyword>
<dbReference type="FunFam" id="1.10.1200.10:FF:000007">
    <property type="entry name" value="Probable polyketide synthase pks17"/>
    <property type="match status" value="3"/>
</dbReference>
<dbReference type="InterPro" id="IPR016035">
    <property type="entry name" value="Acyl_Trfase/lysoPLipase"/>
</dbReference>
<dbReference type="SMART" id="SM00826">
    <property type="entry name" value="PKS_DH"/>
    <property type="match status" value="1"/>
</dbReference>
<evidence type="ECO:0000256" key="8">
    <source>
        <dbReference type="ARBA" id="ARBA00023315"/>
    </source>
</evidence>
<dbReference type="Gene3D" id="3.40.366.10">
    <property type="entry name" value="Malonyl-Coenzyme A Acyl Carrier Protein, domain 2"/>
    <property type="match status" value="3"/>
</dbReference>
<dbReference type="InterPro" id="IPR036291">
    <property type="entry name" value="NAD(P)-bd_dom_sf"/>
</dbReference>
<dbReference type="InterPro" id="IPR016039">
    <property type="entry name" value="Thiolase-like"/>
</dbReference>
<dbReference type="CDD" id="cd00833">
    <property type="entry name" value="PKS"/>
    <property type="match status" value="3"/>
</dbReference>
<dbReference type="Gene3D" id="3.40.50.720">
    <property type="entry name" value="NAD(P)-binding Rossmann-like Domain"/>
    <property type="match status" value="3"/>
</dbReference>
<dbReference type="SMART" id="SM00825">
    <property type="entry name" value="PKS_KS"/>
    <property type="match status" value="3"/>
</dbReference>
<dbReference type="Gene3D" id="1.10.1200.10">
    <property type="entry name" value="ACP-like"/>
    <property type="match status" value="3"/>
</dbReference>
<dbReference type="GO" id="GO:0031177">
    <property type="term" value="F:phosphopantetheine binding"/>
    <property type="evidence" value="ECO:0007669"/>
    <property type="project" value="InterPro"/>
</dbReference>
<dbReference type="NCBIfam" id="NF045894">
    <property type="entry name" value="PKS_plus_SDR"/>
    <property type="match status" value="2"/>
</dbReference>
<keyword evidence="8" id="KW-0012">Acyltransferase</keyword>
<organism evidence="14 15">
    <name type="scientific">Micromonospora coxensis</name>
    <dbReference type="NCBI Taxonomy" id="356852"/>
    <lineage>
        <taxon>Bacteria</taxon>
        <taxon>Bacillati</taxon>
        <taxon>Actinomycetota</taxon>
        <taxon>Actinomycetes</taxon>
        <taxon>Micromonosporales</taxon>
        <taxon>Micromonosporaceae</taxon>
        <taxon>Micromonospora</taxon>
    </lineage>
</organism>
<dbReference type="PROSITE" id="PS00012">
    <property type="entry name" value="PHOSPHOPANTETHEINE"/>
    <property type="match status" value="3"/>
</dbReference>
<dbReference type="PROSITE" id="PS52019">
    <property type="entry name" value="PKS_MFAS_DH"/>
    <property type="match status" value="1"/>
</dbReference>
<dbReference type="SUPFAM" id="SSF53901">
    <property type="entry name" value="Thiolase-like"/>
    <property type="match status" value="3"/>
</dbReference>
<dbReference type="InterPro" id="IPR009081">
    <property type="entry name" value="PP-bd_ACP"/>
</dbReference>
<gene>
    <name evidence="14" type="ORF">GA0070614_5744</name>
</gene>
<dbReference type="SMART" id="SM00822">
    <property type="entry name" value="PKS_KR"/>
    <property type="match status" value="3"/>
</dbReference>
<dbReference type="Proteomes" id="UP000198215">
    <property type="component" value="Chromosome I"/>
</dbReference>
<dbReference type="GO" id="GO:0006633">
    <property type="term" value="P:fatty acid biosynthetic process"/>
    <property type="evidence" value="ECO:0007669"/>
    <property type="project" value="InterPro"/>
</dbReference>
<keyword evidence="3" id="KW-0596">Phosphopantetheine</keyword>
<dbReference type="OrthoDB" id="5476359at2"/>
<evidence type="ECO:0000256" key="4">
    <source>
        <dbReference type="ARBA" id="ARBA00022553"/>
    </source>
</evidence>
<dbReference type="CDD" id="cd08956">
    <property type="entry name" value="KR_3_FAS_SDR_x"/>
    <property type="match status" value="1"/>
</dbReference>
<dbReference type="InterPro" id="IPR049900">
    <property type="entry name" value="PKS_mFAS_DH"/>
</dbReference>
<dbReference type="InterPro" id="IPR014043">
    <property type="entry name" value="Acyl_transferase_dom"/>
</dbReference>
<name>A0A1C5JZ19_9ACTN</name>
<keyword evidence="6" id="KW-0045">Antibiotic biosynthesis</keyword>
<sequence length="4965" mass="516289">MPTEEEFLDYLRRATADLREARRRVREVEAKDREPMAVVGMACRFPGGVRGPDDLWDLVAAGREGRGDFPTDRGWDLERLFHVDPDNPGTSYTDQGGFLYDATGFDPGFFGISPREALAMDPQQRLLLESAWEAFESADLDPQRLRGSRTGVFAGVMYHDYASRVLDLPEGVEGYLGTGNSGSLVSGRVAYTYGLEGPAVTVDTACSSSLVAVHLAVQALRQRDCDFALAGGVTVLSTPGVFAEFSRQRGLAPDGRCKSFAAAADGTGWAEGVGVLLLQRLSDAQRDGRRIHAVIRGSAVNQDGASSGLTTPNGPSQERVIRQALANARLAPADVDAVEAHGTGTTLGDPIEAQALLATYGQDRDGTQPLWLGSVKSNLGHTQAAAGVAGLIKMVMAIRHGVLPATLHVDAPSPHIDWSAGAVALLTEARPWPAADRARRAAVSSFGISGTNAHVILEQAPAVEEAEPPSSAAVPPLVPVLLSARSPQSLAAQAGRWAAFLAAHESVRPVDVAASSRSRAGLDRRAVVLAADRADLLAGLRSLADGEPAASVLTGHATPRGRVAFLFSGQGAQRAGMGRELAEAYPVFAAALDEVCAALDEHLPRPLREVMHAEAGTDDADLLHQTVFTQAALFAVEVALFRLAGSFGLRPDFLVGHSIGELAAAHVAGVLSLADAATLVAARGRLMQALPTGGAMLAVATDEASVVESLAGVPGRIGVAAVNGPTAVVVSGDAEAVDEVERIWRERGALTHRLRVSHAFHSALMDPMLAEFAAVAAGLDFRPPTVPIVSNLTGRIAEAEQLCTPDYWVRHVREAVRFADAVDRLAEAGVGTYVELGPSGVLTAMAQSCLTDPSTVLVPLSRKDRPESRALLEALARLHADGLPVDFDALLDGVGARRVDLPTYAFQHERYWLEPVGRIADVTGAGLGAAGHPLLGAAVSVAGEDMVLLTGRLALATHPWLADHAVAGVVVLPGTALVELVVRAGDEIGASRVRELTVVAPLALPGTGGVRVQVRVGAADDVGLRAVTVHAQSEDDPDAGWVRHAEGVLAPADGDEPGLGVWPPVAATEVDLAEWYDTLAGRGLGYGPAFRGLRRLWTGDGEVYAEVALDEEAAGQAGTFGVHPALLDAALHPVGLLLAGADGGPRVPFAFSGVQVHAAGAAALRVRLTRDGDTVRLVATDPAGAPVVSVDALVLRELTGLTAPGVATRSLFEVTWQPEDVGAVEDLTGWVLLAAADRPNPAELPAHPDVAAVLAAVDAGEEPPTALVLPVTAPAGTELPEAVPAVTADVLGVLQAWLAADALADSRLVVLTRGAVPARDTDPVTDLAGAAVWGLLRSAQSEHPDRIVLADLDTDPDAATLAVLAGVADEAAGTGGQVALRDGQVLTPRLVRVPAPADGPPGLGDGTVLVTGGTGALGALVAEHLVTGHGARSLLLVSRQGPDAPGAAELTGRLTDLGARVEVVAADVTDPERVAALVAGVPGRLAGVVHTAGVLDDGVVTAISADRLAGVLAPKATAAWWLHEATRDRDLDLFVVFSSVAGVLGSPGQAAYAAANTFLDALAAHRRRAGLPAVSLAWGMWDTTGMAATVGDTDRARSTRAGITPMSVATGLALFDAALATGRPAPVPAAIDVATMRARVVAGRVPSMLRVLLGPVSTRRQAGTGNWADRLAGLDPQDARDQVDALVRGLVAQVLGHGGADAVPADRAFRELGFDSLTAVDLRNRINAATGLRLASTLVFDYPTPQILAGQVYAELTGARSATVTPTDPASTTGLDEPIAIVGMACRFPGGADNPDQLWELLATGGDGISEFPADRGWDLDTLFDPDPNHSGTSYARHGGFLYGAAEFDPGFFGISPREALAMDPQQRLLLETSWETFESAGLDPQRLRGSRTGVFAGVMYHDYASRLMDLPAEVEGYIGTGTSGSVLSGRVAYTFGLEGPAVTVDTACSSSLVALHLAAQALRSGECDLALAGGVTVMATPGTFIEFSRQRGLSRDGRCKSFAAAADGTGWGEGVGMLLVQRLSDAQRDGRRVYAIVRGSAVNQDGASNGLTAPNGPSQQRVIRQALANARLSTVDVDAVEAHGTGTTLGDPIEAQALLATYGQDRPADRPLLLGSVKSNLGHTQAAAGVAGVIKMVQALRHGLVPPTLHVDEPSPHIDWTAGAVTLATEPTPWPAVDRPRRAAVSSFGISGTNAHVVLEQAPEPAVAAESRPGAAADAGMVPLVLSATDRAALREQSVRLRAHLAAHPEIEPAEVSYALATTRAAFGHRAVVLGQDHADLAQGLTALADGDTVPTVVTGTALRNTAPVFVFSGHGSQWPGMAVELLDTAPVFAASIAECEAVLAPWVDWSLTDVLRGAEDAPPLVASGVVQPTLWAVMVSLARLWRSLGVRPGAVVGHSQGEIAAACVAGALSLEDAAKIVALRSQVLVDITGRGGMVSVALPAERARELLTRWSGRLCVAVVNGPGSVVVAGDHDALAELLAVCAADDVRTRPIDVDYASHSPQVEAVADRLLDSLAGITARPAELPFYSALTGEPTDTATLDAGYWYRNLRETVNFERAVRSLLDDGHQVFLEVGPHPVLSFGMQETIDAGEHDAAVVNTLRRGAGGWPRLLTALAELHVRGVEADWNAVCGVRSGPAVPLPTYAFHRQRYWPEAPVRTGPATAAEDPVDRQFWDAVERADAEALAATMRVDEAEARTLGDALPVLSSWRQRRRDESTVDAWRYRVRWKPLTAATGTSTGGTWLLVAPAAYAGDPLVGQVVQTLGEAGADVLPVTVAAPDRRTLAGQLAAVDADTVTGVLSLLALDEAAHPDRPVVPAGLAGTLALVQALGDAGITAPLWCATRGAVSTGRADPLDHPRQALVWGLGRVAALEHADRWGGLVDLPPVLDRRSRGRLAAALTGADHEDQVAVRPSGLFARRLVRAAVESTPDDTGWRPTGTALVTGGLGSLGAHVARWLARAGASHLVLTSRQGPAAAGAAELEAELTGLGATVTMAACDVAEAAALRDLADRLATDGVRVDAVFHAAGVAHAGPLADTDLAELADGLHAKVAGAVNLDAVFGDAAAFVLFSSGAGVWGGGLQGGYAAGNAFLDALAEDRRRRGLAATAVAWGAWDGGGMLETDGAADQMFRSGVRPMRPELAVSVLAQALAHDEATLTVADIAWDRFHQTFALTRPRPLIEDIPEVARIVAAARTRDDDEPAEASPLRGRLAGLAEPERRRTLLELVRVHAAAVLGHASAEAVGADRPFREIGFDSLSAVEMRNRLGEAVGLRLPATLVFDRPTPALLAAWLADRILGVTEQSAAPTRAAAALDEPVAIVAMSCRYPGGVGTPEELWRLVAEGRDAIAGFPADRGWDLDAIYDPDPDTPGTSYVREGGFVTDVGGFDAGLFGISPREALVMDPQQRLLLETGWELFERAGIAPADMRESSTGVFVGTNGQDYATLLMAAKAETEGYQATGNAAAVVSGRLSYTFGLQGPAVTVDTACSSSLVALHLAVQSLRSGECDMAVAGGVTVMATPGPFLEFARQRGLAADGRCKSFAGAADGTGWGEGAGLVLLQRLSDARRDGRRVLAVVRGSATNQDGASNGLTAPNGPAQQRVIRQALANAGLTPADVDAVDGHGTGTRLGDPIEAQALLATYGQDRPADRPLLLGSIKSNIGHTQAAAGVSGVIKMVMALQHDVLPPTLHVDEPTPHVDWAEGAVALLAEPTPWPEAGRPRRAAVSAFGVSGTNAHVILEQAPDDTDEPEDPPHPVAALPVLPWAVSGHDEDGLRAQAARLADWASGAPDTDTAVARALATARSPLRQRAVLLAADRQTYVAGLRALAAGQSHPALTRDVAEPGTLAVLFSGQGAQHAGMGRELYRTFPAFAEALDECCQHLDAHLPRPLKEVLFAEAGTDDAALLDHTVFTQAGLFAVEVALHRLLESWGIVPDLVAGHSVGEITAAHVAGVLTLPDACTLVGNRGRLMQALPAGGGMLAVAAGEAEVTDTLTPYADRVAVAAVNGPTAVVVSGAADALAELAAHFTALGVRTKRLNVSHAFHSPLMEPMLAEFAAVAAGLDYAPPTVAVVSNLTGRVADPELLCTPDYWVRHVREAVRFADTVTQLHSLGVSTLLEVGPDTVLTALAADALPPGGRTLVTGVQRPGRGEAAALLGALARLHCHGVRLDWAALLPAAEPVALPTYAFRRQRFWPVGDGDVVRTAEPAAPVAGPADEAFWQAVADEDGDGLAARFGVDPDRPLRGQLSTLATWHRQRQTDTLVDGWRYRITWPQRQLTAGPATGDWLLVVPTDSSATTGLAAATASPGPDTATASPGPDTADRVGHPATDRPATEVGEWLAGLLGAHGGTVRTLAVDPATVTRAGLAGQLAADPGTRIVSLLALDEGPHPAHPAVPAGLTGNLALIQAVTDAAPAGPLWLLTRQAVSTGAGDPVAHPAQATTWGLGLVTALEHPAHWGGLLDLPAVLDPAAGEHLLRALTNTDAEDQLAVRPPGVHLRRLARAARGALPDTPAWQPPDTVLVTGGTGAIGRYAAAWLARHGARRLILVSRRGPDAPGVADTLAELADLGAQARVVGCDLADRDAVAALVDGLRRDGETVRAVVHAAGVGRLNPVRVVDPDELADVVAGKTAGARHLDEFLDPEALELVVYFSSIAAAWGVGDHGAYAAGNAFLDAWAQSRPAGRARVVSVNWGPWAGGGMVSDEHAVAMSRRGVSLLDREPAMAALRAAVTGDGTVLTVADVDWARFAPVFASARPRPLISDLPEVAALRTGPDPAADGGDEVRTGLRKRLADLTAAEQNRLLVDLVRTAAAEVIGHDSPYALEADRPFRDLGFDSLTAVELRGRLAAATGLHPASSVVFDYPTPQALAEHLRAELVSEASVQTLPTVEELDQLEAALVRREQDDLGRVRVTMRLHRLLERLGAAERGETERPEEAAEVADRLRVASNQELFDLVDRDLGLS</sequence>
<dbReference type="InterPro" id="IPR013968">
    <property type="entry name" value="PKS_KR"/>
</dbReference>
<dbReference type="SMART" id="SM00827">
    <property type="entry name" value="PKS_AT"/>
    <property type="match status" value="3"/>
</dbReference>
<evidence type="ECO:0000313" key="14">
    <source>
        <dbReference type="EMBL" id="SCG75728.1"/>
    </source>
</evidence>
<dbReference type="EMBL" id="LT607753">
    <property type="protein sequence ID" value="SCG75728.1"/>
    <property type="molecule type" value="Genomic_DNA"/>
</dbReference>
<dbReference type="SUPFAM" id="SSF51735">
    <property type="entry name" value="NAD(P)-binding Rossmann-fold domains"/>
    <property type="match status" value="6"/>
</dbReference>
<evidence type="ECO:0000256" key="3">
    <source>
        <dbReference type="ARBA" id="ARBA00022450"/>
    </source>
</evidence>
<dbReference type="InterPro" id="IPR042104">
    <property type="entry name" value="PKS_dehydratase_sf"/>
</dbReference>